<proteinExistence type="predicted"/>
<dbReference type="AlphaFoldDB" id="A0A1Q3AAC9"/>
<dbReference type="OrthoDB" id="4066450at2759"/>
<evidence type="ECO:0000313" key="2">
    <source>
        <dbReference type="Proteomes" id="UP000187013"/>
    </source>
</evidence>
<gene>
    <name evidence="1" type="ORF">ZYGR_0AG05890</name>
</gene>
<reference evidence="1 2" key="1">
    <citation type="submission" date="2016-08" db="EMBL/GenBank/DDBJ databases">
        <title>Draft genome sequence of allopolyploid Zygosaccharomyces rouxii.</title>
        <authorList>
            <person name="Watanabe J."/>
            <person name="Uehara K."/>
            <person name="Mogi Y."/>
            <person name="Tsukioka Y."/>
        </authorList>
    </citation>
    <scope>NUCLEOTIDE SEQUENCE [LARGE SCALE GENOMIC DNA]</scope>
    <source>
        <strain evidence="1 2">NBRC 110957</strain>
    </source>
</reference>
<comment type="caution">
    <text evidence="1">The sequence shown here is derived from an EMBL/GenBank/DDBJ whole genome shotgun (WGS) entry which is preliminary data.</text>
</comment>
<dbReference type="EMBL" id="BDGX01000033">
    <property type="protein sequence ID" value="GAV52598.1"/>
    <property type="molecule type" value="Genomic_DNA"/>
</dbReference>
<accession>A0A1Q3AAC9</accession>
<evidence type="ECO:0008006" key="3">
    <source>
        <dbReference type="Google" id="ProtNLM"/>
    </source>
</evidence>
<evidence type="ECO:0000313" key="1">
    <source>
        <dbReference type="EMBL" id="GAV52598.1"/>
    </source>
</evidence>
<protein>
    <recommendedName>
        <fullName evidence="3">Autophagy-related protein 23</fullName>
    </recommendedName>
</protein>
<sequence>MALEDVLRQYAEIVDFLKSLVVAHRRALQDENLSFQLEGIRKDIYICFNDLCKLNEMLIACDGEIKETVTMLKSSKEKFGKLADKETKLRDEKRRWSVEIPPLSESKIKIPITTGYRSLLNQYIELVGATNTSLAAEGTTGNDEQSGIVDRRQLLQSVKLLQACHEESIKDIKQLESLLRDFKKDQAFIVKEMRSHQAKIRRETAGIDESIAKVHQSRKKLLKKVGLAIPEASGSSSLSHRLFNLQLNEENKRREQEQQDIANHAFEFIDMKIRSLQDQLTHKKEDSSNLVTQRNLWGECAQLVKELEDRLSTALTSKGKSPSGQIKSWLQKTISDLKTTISAADSDILITLITDEKEVIEKALVEISGETVQPLNIPKKNRYQMSPLHSHSSPPFLVASKSPPKIGITDKTVDPVTDANGIELENMDSIKGKYEKKD</sequence>
<name>A0A1Q3AAC9_ZYGRO</name>
<organism evidence="1 2">
    <name type="scientific">Zygosaccharomyces rouxii</name>
    <dbReference type="NCBI Taxonomy" id="4956"/>
    <lineage>
        <taxon>Eukaryota</taxon>
        <taxon>Fungi</taxon>
        <taxon>Dikarya</taxon>
        <taxon>Ascomycota</taxon>
        <taxon>Saccharomycotina</taxon>
        <taxon>Saccharomycetes</taxon>
        <taxon>Saccharomycetales</taxon>
        <taxon>Saccharomycetaceae</taxon>
        <taxon>Zygosaccharomyces</taxon>
    </lineage>
</organism>
<dbReference type="Proteomes" id="UP000187013">
    <property type="component" value="Unassembled WGS sequence"/>
</dbReference>